<gene>
    <name evidence="1" type="ORF">PHO31112_00877</name>
</gene>
<dbReference type="AlphaFoldDB" id="A0A5E4SLJ4"/>
<reference evidence="1 2" key="1">
    <citation type="submission" date="2019-08" db="EMBL/GenBank/DDBJ databases">
        <authorList>
            <person name="Peeters C."/>
        </authorList>
    </citation>
    <scope>NUCLEOTIDE SEQUENCE [LARGE SCALE GENOMIC DNA]</scope>
    <source>
        <strain evidence="1 2">LMG 31112</strain>
    </source>
</reference>
<dbReference type="EMBL" id="CABPSM010000002">
    <property type="protein sequence ID" value="VVD76577.1"/>
    <property type="molecule type" value="Genomic_DNA"/>
</dbReference>
<sequence>MQRHFDAAMHVIPWDESDRIAGWRAIAGEPAFPAGVTSSQCRVRCAPEASAIRSYDGVRTDLALRSLQSIAGAQRGHKESV</sequence>
<name>A0A5E4SLJ4_9BURK</name>
<keyword evidence="2" id="KW-1185">Reference proteome</keyword>
<protein>
    <submittedName>
        <fullName evidence="1">Uncharacterized protein</fullName>
    </submittedName>
</protein>
<evidence type="ECO:0000313" key="2">
    <source>
        <dbReference type="Proteomes" id="UP000343317"/>
    </source>
</evidence>
<accession>A0A5E4SLJ4</accession>
<organism evidence="1 2">
    <name type="scientific">Pandoraea horticolens</name>
    <dbReference type="NCBI Taxonomy" id="2508298"/>
    <lineage>
        <taxon>Bacteria</taxon>
        <taxon>Pseudomonadati</taxon>
        <taxon>Pseudomonadota</taxon>
        <taxon>Betaproteobacteria</taxon>
        <taxon>Burkholderiales</taxon>
        <taxon>Burkholderiaceae</taxon>
        <taxon>Pandoraea</taxon>
    </lineage>
</organism>
<proteinExistence type="predicted"/>
<dbReference type="Proteomes" id="UP000343317">
    <property type="component" value="Unassembled WGS sequence"/>
</dbReference>
<evidence type="ECO:0000313" key="1">
    <source>
        <dbReference type="EMBL" id="VVD76577.1"/>
    </source>
</evidence>